<keyword evidence="3" id="KW-1185">Reference proteome</keyword>
<gene>
    <name evidence="2" type="ORF">B0T14DRAFT_420302</name>
</gene>
<sequence length="324" mass="34311">MDREPPRGREGADRKGKGKVVDERQEEVNHTGNQRGGGKSVLTRLAESATSLPTAVFGSGVGAGEIPHLGSGEKGASSRTAEAINRLGESSTAASFSVPSSGANTTLRSGQTREHIAREEAAFSAFLDDTVPQSLVPEESERAWPPLVDTLQSGREQISSSVAEQEMLDGADVVALLSTAVAEHEPDYGLGELNSENDLSSLCKALFGDGPGDSTSSVAWDNVLNFIPRYLQESAVSNAAAADMSSNLGGVGRDEAWDSWIGQWSHVLTGYQDEVWGDLGSLIQEARAEVQRLKAVEPNEKPPQPTALLRLRAILGHLRGGDSP</sequence>
<feature type="compositionally biased region" description="Low complexity" evidence="1">
    <location>
        <begin position="92"/>
        <end position="101"/>
    </location>
</feature>
<feature type="region of interest" description="Disordered" evidence="1">
    <location>
        <begin position="1"/>
        <end position="41"/>
    </location>
</feature>
<feature type="compositionally biased region" description="Basic and acidic residues" evidence="1">
    <location>
        <begin position="1"/>
        <end position="29"/>
    </location>
</feature>
<evidence type="ECO:0000256" key="1">
    <source>
        <dbReference type="SAM" id="MobiDB-lite"/>
    </source>
</evidence>
<reference evidence="2" key="1">
    <citation type="submission" date="2023-06" db="EMBL/GenBank/DDBJ databases">
        <title>Genome-scale phylogeny and comparative genomics of the fungal order Sordariales.</title>
        <authorList>
            <consortium name="Lawrence Berkeley National Laboratory"/>
            <person name="Hensen N."/>
            <person name="Bonometti L."/>
            <person name="Westerberg I."/>
            <person name="Brannstrom I.O."/>
            <person name="Guillou S."/>
            <person name="Cros-Aarteil S."/>
            <person name="Calhoun S."/>
            <person name="Haridas S."/>
            <person name="Kuo A."/>
            <person name="Mondo S."/>
            <person name="Pangilinan J."/>
            <person name="Riley R."/>
            <person name="Labutti K."/>
            <person name="Andreopoulos B."/>
            <person name="Lipzen A."/>
            <person name="Chen C."/>
            <person name="Yanf M."/>
            <person name="Daum C."/>
            <person name="Ng V."/>
            <person name="Clum A."/>
            <person name="Steindorff A."/>
            <person name="Ohm R."/>
            <person name="Martin F."/>
            <person name="Silar P."/>
            <person name="Natvig D."/>
            <person name="Lalanne C."/>
            <person name="Gautier V."/>
            <person name="Ament-Velasquez S.L."/>
            <person name="Kruys A."/>
            <person name="Hutchinson M.I."/>
            <person name="Powell A.J."/>
            <person name="Barry K."/>
            <person name="Miller A.N."/>
            <person name="Grigoriev I.V."/>
            <person name="Debuchy R."/>
            <person name="Gladieux P."/>
            <person name="Thoren M.H."/>
            <person name="Johannesson H."/>
        </authorList>
    </citation>
    <scope>NUCLEOTIDE SEQUENCE</scope>
    <source>
        <strain evidence="2">CBS 606.72</strain>
    </source>
</reference>
<protein>
    <submittedName>
        <fullName evidence="2">Uncharacterized protein</fullName>
    </submittedName>
</protein>
<comment type="caution">
    <text evidence="2">The sequence shown here is derived from an EMBL/GenBank/DDBJ whole genome shotgun (WGS) entry which is preliminary data.</text>
</comment>
<accession>A0AA40CDF6</accession>
<dbReference type="AlphaFoldDB" id="A0AA40CDF6"/>
<dbReference type="EMBL" id="JAULSU010000001">
    <property type="protein sequence ID" value="KAK0633353.1"/>
    <property type="molecule type" value="Genomic_DNA"/>
</dbReference>
<organism evidence="2 3">
    <name type="scientific">Immersiella caudata</name>
    <dbReference type="NCBI Taxonomy" id="314043"/>
    <lineage>
        <taxon>Eukaryota</taxon>
        <taxon>Fungi</taxon>
        <taxon>Dikarya</taxon>
        <taxon>Ascomycota</taxon>
        <taxon>Pezizomycotina</taxon>
        <taxon>Sordariomycetes</taxon>
        <taxon>Sordariomycetidae</taxon>
        <taxon>Sordariales</taxon>
        <taxon>Lasiosphaeriaceae</taxon>
        <taxon>Immersiella</taxon>
    </lineage>
</organism>
<dbReference type="Proteomes" id="UP001175000">
    <property type="component" value="Unassembled WGS sequence"/>
</dbReference>
<evidence type="ECO:0000313" key="3">
    <source>
        <dbReference type="Proteomes" id="UP001175000"/>
    </source>
</evidence>
<feature type="region of interest" description="Disordered" evidence="1">
    <location>
        <begin position="92"/>
        <end position="112"/>
    </location>
</feature>
<evidence type="ECO:0000313" key="2">
    <source>
        <dbReference type="EMBL" id="KAK0633353.1"/>
    </source>
</evidence>
<proteinExistence type="predicted"/>
<name>A0AA40CDF6_9PEZI</name>